<sequence length="249" mass="27691">MLRRNRYTTPASWCCTGLPGEFLASCYRGSPDKLLLHQLARRALEELVLHQLAKRAPKELVLHQLARKAPGKLILHQLPRRALGKLALYQLSGSWQAGIFLPACKEATPVSWYGMYQLSKRHSQQASTLPDLQEVLLASWYSTSLPGVSSNKLVLISAHQESPEYSVLACWGSSGKRSRLCVLSAKTPPAAPFQSPMLMKHGEIDDHQDFCPPSCHQLLRFQLPMLTKNGKITDHQDFCLPANPGQSAT</sequence>
<proteinExistence type="predicted"/>
<dbReference type="EMBL" id="PGCI01000021">
    <property type="protein sequence ID" value="PLW48729.1"/>
    <property type="molecule type" value="Genomic_DNA"/>
</dbReference>
<name>A0A2N5VFF7_9BASI</name>
<evidence type="ECO:0000313" key="2">
    <source>
        <dbReference type="Proteomes" id="UP000235392"/>
    </source>
</evidence>
<evidence type="ECO:0000313" key="1">
    <source>
        <dbReference type="EMBL" id="PLW48729.1"/>
    </source>
</evidence>
<gene>
    <name evidence="1" type="ORF">PCASD_03222</name>
</gene>
<accession>A0A2N5VFF7</accession>
<dbReference type="Proteomes" id="UP000235392">
    <property type="component" value="Unassembled WGS sequence"/>
</dbReference>
<protein>
    <submittedName>
        <fullName evidence="1">Uncharacterized protein</fullName>
    </submittedName>
</protein>
<organism evidence="1 2">
    <name type="scientific">Puccinia coronata f. sp. avenae</name>
    <dbReference type="NCBI Taxonomy" id="200324"/>
    <lineage>
        <taxon>Eukaryota</taxon>
        <taxon>Fungi</taxon>
        <taxon>Dikarya</taxon>
        <taxon>Basidiomycota</taxon>
        <taxon>Pucciniomycotina</taxon>
        <taxon>Pucciniomycetes</taxon>
        <taxon>Pucciniales</taxon>
        <taxon>Pucciniaceae</taxon>
        <taxon>Puccinia</taxon>
    </lineage>
</organism>
<comment type="caution">
    <text evidence="1">The sequence shown here is derived from an EMBL/GenBank/DDBJ whole genome shotgun (WGS) entry which is preliminary data.</text>
</comment>
<dbReference type="AlphaFoldDB" id="A0A2N5VFF7"/>
<reference evidence="1 2" key="1">
    <citation type="submission" date="2017-11" db="EMBL/GenBank/DDBJ databases">
        <title>De novo assembly and phasing of dikaryotic genomes from two isolates of Puccinia coronata f. sp. avenae, the causal agent of oat crown rust.</title>
        <authorList>
            <person name="Miller M.E."/>
            <person name="Zhang Y."/>
            <person name="Omidvar V."/>
            <person name="Sperschneider J."/>
            <person name="Schwessinger B."/>
            <person name="Raley C."/>
            <person name="Palmer J.M."/>
            <person name="Garnica D."/>
            <person name="Upadhyaya N."/>
            <person name="Rathjen J."/>
            <person name="Taylor J.M."/>
            <person name="Park R.F."/>
            <person name="Dodds P.N."/>
            <person name="Hirsch C.D."/>
            <person name="Kianian S.F."/>
            <person name="Figueroa M."/>
        </authorList>
    </citation>
    <scope>NUCLEOTIDE SEQUENCE [LARGE SCALE GENOMIC DNA]</scope>
    <source>
        <strain evidence="1">12SD80</strain>
    </source>
</reference>